<evidence type="ECO:0008006" key="4">
    <source>
        <dbReference type="Google" id="ProtNLM"/>
    </source>
</evidence>
<dbReference type="RefSeq" id="WP_281816476.1">
    <property type="nucleotide sequence ID" value="NZ_BRLB01000009.1"/>
</dbReference>
<sequence>MKRKINIIDVIIILIVIAVIIGCYSHFSKDSQSDQVNNIFKIGKEKVTFVLEGDNIRPELTDKISINDKLIANGNYQDAIVTNVEVYDHEIVVAVDGKIKAVNDPTVKRVVVTIEANVNRYGPYMDIGGQLIKSSVNFWFRTDKMTMLSKVVGITEIKVDN</sequence>
<protein>
    <recommendedName>
        <fullName evidence="4">DUF4330 domain-containing protein</fullName>
    </recommendedName>
</protein>
<dbReference type="AlphaFoldDB" id="A0A9W5YC23"/>
<reference evidence="2" key="1">
    <citation type="submission" date="2022-06" db="EMBL/GenBank/DDBJ databases">
        <title>Vallitalea longa sp. nov., an anaerobic bacterium isolated from marine sediment.</title>
        <authorList>
            <person name="Hirano S."/>
            <person name="Terahara T."/>
            <person name="Mori K."/>
            <person name="Hamada M."/>
            <person name="Matsumoto R."/>
            <person name="Kobayashi T."/>
        </authorList>
    </citation>
    <scope>NUCLEOTIDE SEQUENCE</scope>
    <source>
        <strain evidence="2">SH18-1</strain>
    </source>
</reference>
<comment type="caution">
    <text evidence="2">The sequence shown here is derived from an EMBL/GenBank/DDBJ whole genome shotgun (WGS) entry which is preliminary data.</text>
</comment>
<keyword evidence="1" id="KW-0472">Membrane</keyword>
<dbReference type="Proteomes" id="UP001144256">
    <property type="component" value="Unassembled WGS sequence"/>
</dbReference>
<organism evidence="2 3">
    <name type="scientific">Vallitalea longa</name>
    <dbReference type="NCBI Taxonomy" id="2936439"/>
    <lineage>
        <taxon>Bacteria</taxon>
        <taxon>Bacillati</taxon>
        <taxon>Bacillota</taxon>
        <taxon>Clostridia</taxon>
        <taxon>Lachnospirales</taxon>
        <taxon>Vallitaleaceae</taxon>
        <taxon>Vallitalea</taxon>
    </lineage>
</organism>
<dbReference type="EMBL" id="BRLB01000009">
    <property type="protein sequence ID" value="GKX30359.1"/>
    <property type="molecule type" value="Genomic_DNA"/>
</dbReference>
<evidence type="ECO:0000256" key="1">
    <source>
        <dbReference type="SAM" id="Phobius"/>
    </source>
</evidence>
<dbReference type="PROSITE" id="PS51257">
    <property type="entry name" value="PROKAR_LIPOPROTEIN"/>
    <property type="match status" value="1"/>
</dbReference>
<name>A0A9W5YC23_9FIRM</name>
<evidence type="ECO:0000313" key="2">
    <source>
        <dbReference type="EMBL" id="GKX30359.1"/>
    </source>
</evidence>
<dbReference type="InterPro" id="IPR025480">
    <property type="entry name" value="DUF4330"/>
</dbReference>
<proteinExistence type="predicted"/>
<keyword evidence="3" id="KW-1185">Reference proteome</keyword>
<keyword evidence="1" id="KW-0812">Transmembrane</keyword>
<feature type="transmembrane region" description="Helical" evidence="1">
    <location>
        <begin position="7"/>
        <end position="27"/>
    </location>
</feature>
<gene>
    <name evidence="2" type="ORF">SH1V18_28390</name>
</gene>
<keyword evidence="1" id="KW-1133">Transmembrane helix</keyword>
<accession>A0A9W5YC23</accession>
<evidence type="ECO:0000313" key="3">
    <source>
        <dbReference type="Proteomes" id="UP001144256"/>
    </source>
</evidence>
<dbReference type="Pfam" id="PF14221">
    <property type="entry name" value="DUF4330"/>
    <property type="match status" value="1"/>
</dbReference>